<keyword evidence="2" id="KW-1185">Reference proteome</keyword>
<evidence type="ECO:0000313" key="1">
    <source>
        <dbReference type="EMBL" id="PFH35611.1"/>
    </source>
</evidence>
<comment type="caution">
    <text evidence="1">The sequence shown here is derived from an EMBL/GenBank/DDBJ whole genome shotgun (WGS) entry which is preliminary data.</text>
</comment>
<dbReference type="AlphaFoldDB" id="A0A2A9MH74"/>
<proteinExistence type="predicted"/>
<evidence type="ECO:0000313" key="2">
    <source>
        <dbReference type="Proteomes" id="UP000224006"/>
    </source>
</evidence>
<dbReference type="PANTHER" id="PTHR20929">
    <property type="entry name" value="LUNG ADENOMA SUSCEPTIBILITY 1-RELATED"/>
    <property type="match status" value="1"/>
</dbReference>
<dbReference type="EMBL" id="NWUJ01000004">
    <property type="protein sequence ID" value="PFH35611.1"/>
    <property type="molecule type" value="Genomic_DNA"/>
</dbReference>
<protein>
    <submittedName>
        <fullName evidence="1">Uncharacterized protein</fullName>
    </submittedName>
</protein>
<dbReference type="PANTHER" id="PTHR20929:SF11">
    <property type="entry name" value="DYNEIN AXONEMAL INTERMEDIATE CHAIN 7"/>
    <property type="match status" value="1"/>
</dbReference>
<organism evidence="1 2">
    <name type="scientific">Besnoitia besnoiti</name>
    <name type="common">Apicomplexan protozoan</name>
    <dbReference type="NCBI Taxonomy" id="94643"/>
    <lineage>
        <taxon>Eukaryota</taxon>
        <taxon>Sar</taxon>
        <taxon>Alveolata</taxon>
        <taxon>Apicomplexa</taxon>
        <taxon>Conoidasida</taxon>
        <taxon>Coccidia</taxon>
        <taxon>Eucoccidiorida</taxon>
        <taxon>Eimeriorina</taxon>
        <taxon>Sarcocystidae</taxon>
        <taxon>Besnoitia</taxon>
    </lineage>
</organism>
<reference evidence="1 2" key="1">
    <citation type="submission" date="2017-09" db="EMBL/GenBank/DDBJ databases">
        <title>Genome sequencing of Besnoitia besnoiti strain Bb-Ger1.</title>
        <authorList>
            <person name="Schares G."/>
            <person name="Venepally P."/>
            <person name="Lorenzi H.A."/>
        </authorList>
    </citation>
    <scope>NUCLEOTIDE SEQUENCE [LARGE SCALE GENOMIC DNA]</scope>
    <source>
        <strain evidence="1 2">Bb-Ger1</strain>
    </source>
</reference>
<dbReference type="RefSeq" id="XP_029219620.1">
    <property type="nucleotide sequence ID" value="XM_029363697.1"/>
</dbReference>
<dbReference type="KEGG" id="bbes:BESB_052620"/>
<dbReference type="GO" id="GO:0048487">
    <property type="term" value="F:beta-tubulin binding"/>
    <property type="evidence" value="ECO:0007669"/>
    <property type="project" value="TreeGrafter"/>
</dbReference>
<dbReference type="VEuPathDB" id="ToxoDB:BESB_052620"/>
<name>A0A2A9MH74_BESBE</name>
<dbReference type="InterPro" id="IPR023247">
    <property type="entry name" value="IC97/Dnai7-like"/>
</dbReference>
<dbReference type="GeneID" id="40310191"/>
<gene>
    <name evidence="1" type="ORF">BESB_052620</name>
</gene>
<dbReference type="GO" id="GO:0005930">
    <property type="term" value="C:axoneme"/>
    <property type="evidence" value="ECO:0007669"/>
    <property type="project" value="TreeGrafter"/>
</dbReference>
<accession>A0A2A9MH74</accession>
<dbReference type="GO" id="GO:0008017">
    <property type="term" value="F:microtubule binding"/>
    <property type="evidence" value="ECO:0007669"/>
    <property type="project" value="TreeGrafter"/>
</dbReference>
<sequence>MSLRRCVEDCLGVSVFCLHALQNGVRLSDPPCQELCRVADNPQSVASLFASLRKCGLNLVPVPADSRSLGIDQKDAEIERQACRELGFVASFVDFAAVSGSATSGADEVGVRIRENPWCEELDPDSCELEPEFETVVFRQGQCKYLQNRTQAIPLADNCGGAANQASTVAHATLFQCLMTRTHSEKARQRLSKASSPELARNVFEFLVLSKVLSFTVVER</sequence>
<dbReference type="Proteomes" id="UP000224006">
    <property type="component" value="Chromosome IV"/>
</dbReference>